<comment type="similarity">
    <text evidence="2 13 14">Belongs to the TonB-dependent receptor family.</text>
</comment>
<dbReference type="InterPro" id="IPR039426">
    <property type="entry name" value="TonB-dep_rcpt-like"/>
</dbReference>
<dbReference type="Pfam" id="PF00593">
    <property type="entry name" value="TonB_dep_Rec_b-barrel"/>
    <property type="match status" value="1"/>
</dbReference>
<gene>
    <name evidence="18" type="ORF">SDENCHOL_10357</name>
</gene>
<evidence type="ECO:0000256" key="14">
    <source>
        <dbReference type="RuleBase" id="RU003357"/>
    </source>
</evidence>
<feature type="chain" id="PRO_5031392521" evidence="15">
    <location>
        <begin position="30"/>
        <end position="823"/>
    </location>
</feature>
<keyword evidence="6 13" id="KW-0812">Transmembrane</keyword>
<evidence type="ECO:0000256" key="5">
    <source>
        <dbReference type="ARBA" id="ARBA00022496"/>
    </source>
</evidence>
<feature type="domain" description="TonB-dependent receptor plug" evidence="17">
    <location>
        <begin position="56"/>
        <end position="165"/>
    </location>
</feature>
<evidence type="ECO:0000256" key="12">
    <source>
        <dbReference type="ARBA" id="ARBA00023237"/>
    </source>
</evidence>
<reference evidence="18" key="1">
    <citation type="submission" date="2017-03" db="EMBL/GenBank/DDBJ databases">
        <authorList>
            <consortium name="AG Boll"/>
        </authorList>
    </citation>
    <scope>NUCLEOTIDE SEQUENCE [LARGE SCALE GENOMIC DNA]</scope>
    <source>
        <strain evidence="18">Chol</strain>
    </source>
</reference>
<protein>
    <submittedName>
        <fullName evidence="18">TonB-dependent receptor</fullName>
    </submittedName>
</protein>
<keyword evidence="12 13" id="KW-0998">Cell outer membrane</keyword>
<evidence type="ECO:0000256" key="2">
    <source>
        <dbReference type="ARBA" id="ARBA00009810"/>
    </source>
</evidence>
<keyword evidence="4 13" id="KW-1134">Transmembrane beta strand</keyword>
<dbReference type="GO" id="GO:0009279">
    <property type="term" value="C:cell outer membrane"/>
    <property type="evidence" value="ECO:0007669"/>
    <property type="project" value="UniProtKB-SubCell"/>
</dbReference>
<keyword evidence="9 14" id="KW-0798">TonB box</keyword>
<keyword evidence="7" id="KW-0408">Iron</keyword>
<feature type="signal peptide" evidence="15">
    <location>
        <begin position="1"/>
        <end position="29"/>
    </location>
</feature>
<dbReference type="RefSeq" id="WP_172954964.1">
    <property type="nucleotide sequence ID" value="NZ_LT837803.1"/>
</dbReference>
<keyword evidence="5" id="KW-0410">Iron transport</keyword>
<evidence type="ECO:0000256" key="6">
    <source>
        <dbReference type="ARBA" id="ARBA00022692"/>
    </source>
</evidence>
<dbReference type="Proteomes" id="UP000242886">
    <property type="component" value="Chromosome SDENCHOL"/>
</dbReference>
<dbReference type="PANTHER" id="PTHR32552:SF81">
    <property type="entry name" value="TONB-DEPENDENT OUTER MEMBRANE RECEPTOR"/>
    <property type="match status" value="1"/>
</dbReference>
<evidence type="ECO:0000256" key="15">
    <source>
        <dbReference type="SAM" id="SignalP"/>
    </source>
</evidence>
<dbReference type="PROSITE" id="PS52016">
    <property type="entry name" value="TONB_DEPENDENT_REC_3"/>
    <property type="match status" value="1"/>
</dbReference>
<dbReference type="Gene3D" id="2.40.170.20">
    <property type="entry name" value="TonB-dependent receptor, beta-barrel domain"/>
    <property type="match status" value="1"/>
</dbReference>
<keyword evidence="3 13" id="KW-0813">Transport</keyword>
<dbReference type="AlphaFoldDB" id="A0A7Z7MUK2"/>
<evidence type="ECO:0000259" key="17">
    <source>
        <dbReference type="Pfam" id="PF07715"/>
    </source>
</evidence>
<keyword evidence="8" id="KW-0406">Ion transport</keyword>
<name>A0A7Z7MUK2_9PROT</name>
<comment type="subcellular location">
    <subcellularLocation>
        <location evidence="1 13">Cell outer membrane</location>
        <topology evidence="1 13">Multi-pass membrane protein</topology>
    </subcellularLocation>
</comment>
<dbReference type="EMBL" id="LT837803">
    <property type="protein sequence ID" value="SMB21549.1"/>
    <property type="molecule type" value="Genomic_DNA"/>
</dbReference>
<dbReference type="InterPro" id="IPR000531">
    <property type="entry name" value="Beta-barrel_TonB"/>
</dbReference>
<evidence type="ECO:0000256" key="1">
    <source>
        <dbReference type="ARBA" id="ARBA00004571"/>
    </source>
</evidence>
<sequence length="823" mass="90172">MKPNFPRKPIALTLSVALAQLVAVPLVHAQEQGQAKADSAAIEEVVVTAQKRKENLQDVPISIQALGAKDLEKHNIVALGDIGAEVPGLNLAPYPGSSEAFFPFFRGITTNAVFISSPNPIAVHMDGVYFSQLFGLSNPAADLERIEVLKGPQGVLSGRNATGGAVNIHTARPELGLEHIGFKQMFSFANRGQFISKSILTLPVNDDLAMKISYLHNEKDHDGVHNSAPGGVKFGEKKGDAWRFDVRWKPASNVMVDYGYDHTDSKSYDTPPQCLIPGYMQAYSTYNPADPAESWLAFAALTDPRAAQLIAGCSMDKLDQLYVSSPFGKNRNKTETHTLNVAWDVSPSLTIKSITGYRTVDALNHYNYGAYAGGDDARSDSYPLTVNLSGGGTLQLGQPITLYNRSWSQEFQFLGDISQDLKYTSGVYYSSEKGHQHSGPNIAQYVPGAGFDSTFTPTGNDLLILDQKGLSSAESTSWAVFAQATWTPNILDKKLDVVPGLRYTRDHRKVVGYNMGFVNAYDVTPGLVPGTVDEQDTAIIGAGFNNVVGDRSWSKMTPALSFNYRWQQNLMTYLKYSTAYTSGGFDPVAGPGDATKFAAGFNPETIKSIEAGMKGEFLDRRLRTNLAIFQSKYKDEQKSVNNGLGGWATVNVGGSTYRGLEFDLTAAITRDLRLGFSYARLHHRYDRWVENNVDVTNLRKLIVPKNDYTMNLDYRFPDFGLPGKLDANLNYTHRDSQSTPLNLSIPTVALRSTTPAFGIWNARIALSQIKAGPGDEGRVTVGLWGKNLANKKYLTMTNPGWVTDMSGNWGDPRSVGLDLTYVY</sequence>
<dbReference type="SUPFAM" id="SSF56935">
    <property type="entry name" value="Porins"/>
    <property type="match status" value="1"/>
</dbReference>
<evidence type="ECO:0000256" key="13">
    <source>
        <dbReference type="PROSITE-ProRule" id="PRU01360"/>
    </source>
</evidence>
<dbReference type="PANTHER" id="PTHR32552">
    <property type="entry name" value="FERRICHROME IRON RECEPTOR-RELATED"/>
    <property type="match status" value="1"/>
</dbReference>
<keyword evidence="11 18" id="KW-0675">Receptor</keyword>
<keyword evidence="10 13" id="KW-0472">Membrane</keyword>
<evidence type="ECO:0000256" key="9">
    <source>
        <dbReference type="ARBA" id="ARBA00023077"/>
    </source>
</evidence>
<dbReference type="InterPro" id="IPR012910">
    <property type="entry name" value="Plug_dom"/>
</dbReference>
<evidence type="ECO:0000256" key="4">
    <source>
        <dbReference type="ARBA" id="ARBA00022452"/>
    </source>
</evidence>
<evidence type="ECO:0000256" key="11">
    <source>
        <dbReference type="ARBA" id="ARBA00023170"/>
    </source>
</evidence>
<evidence type="ECO:0000256" key="10">
    <source>
        <dbReference type="ARBA" id="ARBA00023136"/>
    </source>
</evidence>
<evidence type="ECO:0000313" key="19">
    <source>
        <dbReference type="Proteomes" id="UP000242886"/>
    </source>
</evidence>
<dbReference type="InterPro" id="IPR036942">
    <property type="entry name" value="Beta-barrel_TonB_sf"/>
</dbReference>
<evidence type="ECO:0000259" key="16">
    <source>
        <dbReference type="Pfam" id="PF00593"/>
    </source>
</evidence>
<evidence type="ECO:0000313" key="18">
    <source>
        <dbReference type="EMBL" id="SMB21549.1"/>
    </source>
</evidence>
<evidence type="ECO:0000256" key="3">
    <source>
        <dbReference type="ARBA" id="ARBA00022448"/>
    </source>
</evidence>
<keyword evidence="19" id="KW-1185">Reference proteome</keyword>
<dbReference type="GO" id="GO:0006826">
    <property type="term" value="P:iron ion transport"/>
    <property type="evidence" value="ECO:0007669"/>
    <property type="project" value="UniProtKB-KW"/>
</dbReference>
<dbReference type="InterPro" id="IPR037066">
    <property type="entry name" value="Plug_dom_sf"/>
</dbReference>
<dbReference type="Gene3D" id="2.170.130.10">
    <property type="entry name" value="TonB-dependent receptor, plug domain"/>
    <property type="match status" value="1"/>
</dbReference>
<feature type="domain" description="TonB-dependent receptor-like beta-barrel" evidence="16">
    <location>
        <begin position="327"/>
        <end position="788"/>
    </location>
</feature>
<keyword evidence="15" id="KW-0732">Signal</keyword>
<evidence type="ECO:0000256" key="8">
    <source>
        <dbReference type="ARBA" id="ARBA00023065"/>
    </source>
</evidence>
<organism evidence="18 19">
    <name type="scientific">Sterolibacterium denitrificans</name>
    <dbReference type="NCBI Taxonomy" id="157592"/>
    <lineage>
        <taxon>Bacteria</taxon>
        <taxon>Pseudomonadati</taxon>
        <taxon>Pseudomonadota</taxon>
        <taxon>Betaproteobacteria</taxon>
        <taxon>Nitrosomonadales</taxon>
        <taxon>Sterolibacteriaceae</taxon>
        <taxon>Sterolibacterium</taxon>
    </lineage>
</organism>
<accession>A0A7Z7MUK2</accession>
<proteinExistence type="inferred from homology"/>
<evidence type="ECO:0000256" key="7">
    <source>
        <dbReference type="ARBA" id="ARBA00023004"/>
    </source>
</evidence>
<dbReference type="Pfam" id="PF07715">
    <property type="entry name" value="Plug"/>
    <property type="match status" value="1"/>
</dbReference>